<dbReference type="Proteomes" id="UP000823941">
    <property type="component" value="Chromosome 9"/>
</dbReference>
<keyword evidence="3" id="KW-1185">Reference proteome</keyword>
<evidence type="ECO:0000259" key="1">
    <source>
        <dbReference type="Pfam" id="PF25298"/>
    </source>
</evidence>
<dbReference type="Pfam" id="PF25298">
    <property type="entry name" value="Baculo_FP_2nd"/>
    <property type="match status" value="1"/>
</dbReference>
<evidence type="ECO:0000313" key="3">
    <source>
        <dbReference type="Proteomes" id="UP000823941"/>
    </source>
</evidence>
<protein>
    <recommendedName>
        <fullName evidence="1">FP protein C-terminal domain-containing protein</fullName>
    </recommendedName>
</protein>
<dbReference type="EMBL" id="JAHIBW010000009">
    <property type="protein sequence ID" value="KAG7308267.1"/>
    <property type="molecule type" value="Genomic_DNA"/>
</dbReference>
<organism evidence="2 3">
    <name type="scientific">Plutella xylostella</name>
    <name type="common">Diamondback moth</name>
    <name type="synonym">Plutella maculipennis</name>
    <dbReference type="NCBI Taxonomy" id="51655"/>
    <lineage>
        <taxon>Eukaryota</taxon>
        <taxon>Metazoa</taxon>
        <taxon>Ecdysozoa</taxon>
        <taxon>Arthropoda</taxon>
        <taxon>Hexapoda</taxon>
        <taxon>Insecta</taxon>
        <taxon>Pterygota</taxon>
        <taxon>Neoptera</taxon>
        <taxon>Endopterygota</taxon>
        <taxon>Lepidoptera</taxon>
        <taxon>Glossata</taxon>
        <taxon>Ditrysia</taxon>
        <taxon>Yponomeutoidea</taxon>
        <taxon>Plutellidae</taxon>
        <taxon>Plutella</taxon>
    </lineage>
</organism>
<proteinExistence type="predicted"/>
<feature type="domain" description="FP protein C-terminal" evidence="1">
    <location>
        <begin position="56"/>
        <end position="104"/>
    </location>
</feature>
<evidence type="ECO:0000313" key="2">
    <source>
        <dbReference type="EMBL" id="KAG7308267.1"/>
    </source>
</evidence>
<name>A0ABQ7QTC1_PLUXY</name>
<accession>A0ABQ7QTC1</accession>
<gene>
    <name evidence="2" type="ORF">JYU34_006949</name>
</gene>
<comment type="caution">
    <text evidence="2">The sequence shown here is derived from an EMBL/GenBank/DDBJ whole genome shotgun (WGS) entry which is preliminary data.</text>
</comment>
<sequence length="113" mass="12873">MQKKTIVVGFSSSNLKNKILKSAKQYNTECKGMKLNSSNINIEGPPTPIYIAEHLTPKARKLYFLGRELVKDKIFKHCWTANGKILLRKNDGSQIIVLTEEDQIIALRKESQK</sequence>
<reference evidence="2 3" key="1">
    <citation type="submission" date="2021-06" db="EMBL/GenBank/DDBJ databases">
        <title>A haploid diamondback moth (Plutella xylostella L.) genome assembly resolves 31 chromosomes and identifies a diamide resistance mutation.</title>
        <authorList>
            <person name="Ward C.M."/>
            <person name="Perry K.D."/>
            <person name="Baker G."/>
            <person name="Powis K."/>
            <person name="Heckel D.G."/>
            <person name="Baxter S.W."/>
        </authorList>
    </citation>
    <scope>NUCLEOTIDE SEQUENCE [LARGE SCALE GENOMIC DNA]</scope>
    <source>
        <strain evidence="2 3">LV</strain>
        <tissue evidence="2">Single pupa</tissue>
    </source>
</reference>
<dbReference type="InterPro" id="IPR057251">
    <property type="entry name" value="FP_C"/>
</dbReference>